<dbReference type="Pfam" id="PF01435">
    <property type="entry name" value="Peptidase_M48"/>
    <property type="match status" value="1"/>
</dbReference>
<evidence type="ECO:0000256" key="2">
    <source>
        <dbReference type="ARBA" id="ARBA00022475"/>
    </source>
</evidence>
<keyword evidence="8 12" id="KW-1133">Transmembrane helix</keyword>
<evidence type="ECO:0000256" key="6">
    <source>
        <dbReference type="ARBA" id="ARBA00022801"/>
    </source>
</evidence>
<gene>
    <name evidence="14" type="ORF">SAMN05443507_12141</name>
</gene>
<evidence type="ECO:0000256" key="8">
    <source>
        <dbReference type="ARBA" id="ARBA00022989"/>
    </source>
</evidence>
<dbReference type="GO" id="GO:0004222">
    <property type="term" value="F:metalloendopeptidase activity"/>
    <property type="evidence" value="ECO:0007669"/>
    <property type="project" value="InterPro"/>
</dbReference>
<dbReference type="InterPro" id="IPR001915">
    <property type="entry name" value="Peptidase_M48"/>
</dbReference>
<evidence type="ECO:0000256" key="7">
    <source>
        <dbReference type="ARBA" id="ARBA00022833"/>
    </source>
</evidence>
<comment type="subcellular location">
    <subcellularLocation>
        <location evidence="1">Cell membrane</location>
        <topology evidence="1">Multi-pass membrane protein</topology>
    </subcellularLocation>
</comment>
<dbReference type="InterPro" id="IPR050083">
    <property type="entry name" value="HtpX_protease"/>
</dbReference>
<accession>A0A1M6UY60</accession>
<dbReference type="GO" id="GO:0046872">
    <property type="term" value="F:metal ion binding"/>
    <property type="evidence" value="ECO:0007669"/>
    <property type="project" value="UniProtKB-KW"/>
</dbReference>
<keyword evidence="3 11" id="KW-0645">Protease</keyword>
<evidence type="ECO:0000256" key="5">
    <source>
        <dbReference type="ARBA" id="ARBA00022723"/>
    </source>
</evidence>
<dbReference type="PANTHER" id="PTHR43221:SF1">
    <property type="entry name" value="PROTEASE HTPX"/>
    <property type="match status" value="1"/>
</dbReference>
<feature type="transmembrane region" description="Helical" evidence="12">
    <location>
        <begin position="208"/>
        <end position="231"/>
    </location>
</feature>
<evidence type="ECO:0000256" key="1">
    <source>
        <dbReference type="ARBA" id="ARBA00004651"/>
    </source>
</evidence>
<keyword evidence="5" id="KW-0479">Metal-binding</keyword>
<evidence type="ECO:0000313" key="15">
    <source>
        <dbReference type="Proteomes" id="UP000184016"/>
    </source>
</evidence>
<keyword evidence="15" id="KW-1185">Reference proteome</keyword>
<dbReference type="STRING" id="1830138.SAMN05443507_12141"/>
<evidence type="ECO:0000256" key="10">
    <source>
        <dbReference type="ARBA" id="ARBA00023136"/>
    </source>
</evidence>
<keyword evidence="6 11" id="KW-0378">Hydrolase</keyword>
<dbReference type="GO" id="GO:0006508">
    <property type="term" value="P:proteolysis"/>
    <property type="evidence" value="ECO:0007669"/>
    <property type="project" value="UniProtKB-KW"/>
</dbReference>
<evidence type="ECO:0000256" key="11">
    <source>
        <dbReference type="RuleBase" id="RU003983"/>
    </source>
</evidence>
<reference evidence="15" key="1">
    <citation type="submission" date="2016-11" db="EMBL/GenBank/DDBJ databases">
        <authorList>
            <person name="Varghese N."/>
            <person name="Submissions S."/>
        </authorList>
    </citation>
    <scope>NUCLEOTIDE SEQUENCE [LARGE SCALE GENOMIC DNA]</scope>
    <source>
        <strain evidence="15">USBA-503</strain>
    </source>
</reference>
<dbReference type="Proteomes" id="UP000184016">
    <property type="component" value="Unassembled WGS sequence"/>
</dbReference>
<dbReference type="PANTHER" id="PTHR43221">
    <property type="entry name" value="PROTEASE HTPX"/>
    <property type="match status" value="1"/>
</dbReference>
<feature type="domain" description="Peptidase M48" evidence="13">
    <location>
        <begin position="89"/>
        <end position="309"/>
    </location>
</feature>
<evidence type="ECO:0000259" key="13">
    <source>
        <dbReference type="Pfam" id="PF01435"/>
    </source>
</evidence>
<dbReference type="EMBL" id="FRAF01000021">
    <property type="protein sequence ID" value="SHK74148.1"/>
    <property type="molecule type" value="Genomic_DNA"/>
</dbReference>
<evidence type="ECO:0000256" key="3">
    <source>
        <dbReference type="ARBA" id="ARBA00022670"/>
    </source>
</evidence>
<sequence length="321" mass="35762">MNHHANPFIPHRWIRSRRRADVFQWFFYLFLWGATVALGVWLGYRMGSVRSGFIAGLSLVTVCLFYASVCLSWHLRKLVQQEQSESDVARVKRLLVPLCERAGLRAPRIFIMSTPAANACAAGVLHGMRYVGVTKGALKLLDDRELEAVLAHEVTHLKRRDSLFDGWWIALSGVVVWISAFSVGFGIASLMSSTRAQNDKDRSSGAGMGIFMIFAGIVFGVVSVFFIQVVLHNIMRRREYRADEGAVILTGSATPLIHALKKLESSDPMLGTQSALAMLFSVNPAPKKGWWDALFATHPKTSKRIARLQVLARELGEVNHI</sequence>
<dbReference type="RefSeq" id="WP_072874782.1">
    <property type="nucleotide sequence ID" value="NZ_FRAF01000021.1"/>
</dbReference>
<keyword evidence="9 11" id="KW-0482">Metalloprotease</keyword>
<comment type="cofactor">
    <cofactor evidence="11">
        <name>Zn(2+)</name>
        <dbReference type="ChEBI" id="CHEBI:29105"/>
    </cofactor>
    <text evidence="11">Binds 1 zinc ion per subunit.</text>
</comment>
<feature type="transmembrane region" description="Helical" evidence="12">
    <location>
        <begin position="53"/>
        <end position="75"/>
    </location>
</feature>
<evidence type="ECO:0000256" key="9">
    <source>
        <dbReference type="ARBA" id="ARBA00023049"/>
    </source>
</evidence>
<keyword evidence="4 12" id="KW-0812">Transmembrane</keyword>
<keyword evidence="2" id="KW-1003">Cell membrane</keyword>
<keyword evidence="14" id="KW-0346">Stress response</keyword>
<keyword evidence="10 12" id="KW-0472">Membrane</keyword>
<evidence type="ECO:0000256" key="12">
    <source>
        <dbReference type="SAM" id="Phobius"/>
    </source>
</evidence>
<feature type="transmembrane region" description="Helical" evidence="12">
    <location>
        <begin position="22"/>
        <end position="41"/>
    </location>
</feature>
<proteinExistence type="inferred from homology"/>
<name>A0A1M6UY60_9BACL</name>
<keyword evidence="7 11" id="KW-0862">Zinc</keyword>
<dbReference type="Gene3D" id="3.30.2010.10">
    <property type="entry name" value="Metalloproteases ('zincins'), catalytic domain"/>
    <property type="match status" value="1"/>
</dbReference>
<dbReference type="OrthoDB" id="15218at2"/>
<organism evidence="14 15">
    <name type="scientific">Alicyclobacillus tolerans</name>
    <dbReference type="NCBI Taxonomy" id="90970"/>
    <lineage>
        <taxon>Bacteria</taxon>
        <taxon>Bacillati</taxon>
        <taxon>Bacillota</taxon>
        <taxon>Bacilli</taxon>
        <taxon>Bacillales</taxon>
        <taxon>Alicyclobacillaceae</taxon>
        <taxon>Alicyclobacillus</taxon>
    </lineage>
</organism>
<comment type="similarity">
    <text evidence="11">Belongs to the peptidase M48 family.</text>
</comment>
<protein>
    <submittedName>
        <fullName evidence="14">Heat shock protein. Metallo peptidase. MEROPS family M48B</fullName>
    </submittedName>
</protein>
<dbReference type="GO" id="GO:0005886">
    <property type="term" value="C:plasma membrane"/>
    <property type="evidence" value="ECO:0007669"/>
    <property type="project" value="UniProtKB-SubCell"/>
</dbReference>
<feature type="transmembrane region" description="Helical" evidence="12">
    <location>
        <begin position="167"/>
        <end position="188"/>
    </location>
</feature>
<evidence type="ECO:0000313" key="14">
    <source>
        <dbReference type="EMBL" id="SHK74148.1"/>
    </source>
</evidence>
<evidence type="ECO:0000256" key="4">
    <source>
        <dbReference type="ARBA" id="ARBA00022692"/>
    </source>
</evidence>
<dbReference type="AlphaFoldDB" id="A0A1M6UY60"/>